<dbReference type="PANTHER" id="PTHR24067">
    <property type="entry name" value="UBIQUITIN-CONJUGATING ENZYME E2"/>
    <property type="match status" value="1"/>
</dbReference>
<dbReference type="Pfam" id="PF00179">
    <property type="entry name" value="UQ_con"/>
    <property type="match status" value="1"/>
</dbReference>
<dbReference type="FunFam" id="3.10.110.10:FF:000086">
    <property type="entry name" value="Ubiquitin-conjugating enzyme E2 J1"/>
    <property type="match status" value="1"/>
</dbReference>
<organism>
    <name type="scientific">Pediculus humanus subsp. corporis</name>
    <name type="common">Body louse</name>
    <dbReference type="NCBI Taxonomy" id="121224"/>
    <lineage>
        <taxon>Eukaryota</taxon>
        <taxon>Metazoa</taxon>
        <taxon>Ecdysozoa</taxon>
        <taxon>Arthropoda</taxon>
        <taxon>Hexapoda</taxon>
        <taxon>Insecta</taxon>
        <taxon>Pterygota</taxon>
        <taxon>Neoptera</taxon>
        <taxon>Paraneoptera</taxon>
        <taxon>Psocodea</taxon>
        <taxon>Troctomorpha</taxon>
        <taxon>Phthiraptera</taxon>
        <taxon>Anoplura</taxon>
        <taxon>Pediculidae</taxon>
        <taxon>Pediculus</taxon>
    </lineage>
</organism>
<dbReference type="InterPro" id="IPR000608">
    <property type="entry name" value="UBC"/>
</dbReference>
<evidence type="ECO:0000313" key="5">
    <source>
        <dbReference type="Proteomes" id="UP000009046"/>
    </source>
</evidence>
<dbReference type="SMART" id="SM00212">
    <property type="entry name" value="UBCc"/>
    <property type="match status" value="1"/>
</dbReference>
<keyword evidence="3" id="KW-0436">Ligase</keyword>
<dbReference type="CTD" id="8235581"/>
<dbReference type="Proteomes" id="UP000009046">
    <property type="component" value="Unassembled WGS sequence"/>
</dbReference>
<dbReference type="GeneID" id="8235581"/>
<dbReference type="EnsemblMetazoa" id="PHUM268630-RA">
    <property type="protein sequence ID" value="PHUM268630-PA"/>
    <property type="gene ID" value="PHUM268630"/>
</dbReference>
<evidence type="ECO:0000313" key="4">
    <source>
        <dbReference type="EnsemblMetazoa" id="PHUM268630-PA"/>
    </source>
</evidence>
<dbReference type="CDD" id="cd23799">
    <property type="entry name" value="UBCc_UBE2J"/>
    <property type="match status" value="1"/>
</dbReference>
<feature type="transmembrane region" description="Helical" evidence="1">
    <location>
        <begin position="227"/>
        <end position="244"/>
    </location>
</feature>
<dbReference type="InParanoid" id="E0VKQ4"/>
<dbReference type="OMA" id="ATEEYCA"/>
<keyword evidence="1" id="KW-1133">Transmembrane helix</keyword>
<dbReference type="STRING" id="121224.E0VKQ4"/>
<dbReference type="GO" id="GO:0016874">
    <property type="term" value="F:ligase activity"/>
    <property type="evidence" value="ECO:0007669"/>
    <property type="project" value="UniProtKB-KW"/>
</dbReference>
<reference evidence="3" key="2">
    <citation type="submission" date="2007-04" db="EMBL/GenBank/DDBJ databases">
        <title>The genome of the human body louse.</title>
        <authorList>
            <consortium name="The Human Body Louse Genome Consortium"/>
            <person name="Kirkness E."/>
            <person name="Walenz B."/>
            <person name="Hass B."/>
            <person name="Bruggner R."/>
            <person name="Strausberg R."/>
        </authorList>
    </citation>
    <scope>NUCLEOTIDE SEQUENCE</scope>
    <source>
        <strain evidence="3">USDA</strain>
    </source>
</reference>
<dbReference type="AlphaFoldDB" id="E0VKQ4"/>
<feature type="domain" description="UBC core" evidence="2">
    <location>
        <begin position="1"/>
        <end position="147"/>
    </location>
</feature>
<name>E0VKQ4_PEDHC</name>
<proteinExistence type="predicted"/>
<evidence type="ECO:0000256" key="1">
    <source>
        <dbReference type="SAM" id="Phobius"/>
    </source>
</evidence>
<keyword evidence="1" id="KW-0812">Transmembrane</keyword>
<dbReference type="eggNOG" id="KOG0428">
    <property type="taxonomic scope" value="Eukaryota"/>
</dbReference>
<dbReference type="PROSITE" id="PS50127">
    <property type="entry name" value="UBC_2"/>
    <property type="match status" value="1"/>
</dbReference>
<reference evidence="3" key="1">
    <citation type="submission" date="2007-04" db="EMBL/GenBank/DDBJ databases">
        <title>Annotation of Pediculus humanus corporis strain USDA.</title>
        <authorList>
            <person name="Kirkness E."/>
            <person name="Hannick L."/>
            <person name="Hass B."/>
            <person name="Bruggner R."/>
            <person name="Lawson D."/>
            <person name="Bidwell S."/>
            <person name="Joardar V."/>
            <person name="Caler E."/>
            <person name="Walenz B."/>
            <person name="Inman J."/>
            <person name="Schobel S."/>
            <person name="Galinsky K."/>
            <person name="Amedeo P."/>
            <person name="Strausberg R."/>
        </authorList>
    </citation>
    <scope>NUCLEOTIDE SEQUENCE</scope>
    <source>
        <strain evidence="3">USDA</strain>
    </source>
</reference>
<dbReference type="EC" id="6.3.2.19" evidence="3"/>
<dbReference type="EMBL" id="DS235250">
    <property type="protein sequence ID" value="EEB13960.1"/>
    <property type="molecule type" value="Genomic_DNA"/>
</dbReference>
<protein>
    <submittedName>
        <fullName evidence="3 4">Ubiquitin-conjugating enzyme E2 J1, putative</fullName>
        <ecNumber evidence="3">6.3.2.19</ecNumber>
    </submittedName>
</protein>
<keyword evidence="5" id="KW-1185">Reference proteome</keyword>
<sequence>MREACELGKGTDEYFARPLEDNLFEWHFTVHGPPMSEFEGGVYHGRILLPTEYPMKPPNIILLTPNGRFETHKKICLSITGYHPETWQPSWSIRTALLALIAFMSSPGNGAIGSLEYTSEERKLLAKKSINWECNKCGKIANLLSKFKCEPITKEESNLINRISLKAEDTAKTELEKNLENNKEEDLFEMTNSKNSTIPCGQNSNESASQTVPEVVAESNDDTLKSFMWLLIAIITLLLARRLFFL</sequence>
<dbReference type="OrthoDB" id="1158011at2759"/>
<dbReference type="SUPFAM" id="SSF54495">
    <property type="entry name" value="UBC-like"/>
    <property type="match status" value="1"/>
</dbReference>
<dbReference type="HOGENOM" id="CLU_041481_0_2_1"/>
<evidence type="ECO:0000259" key="2">
    <source>
        <dbReference type="PROSITE" id="PS50127"/>
    </source>
</evidence>
<gene>
    <name evidence="4" type="primary">8235581</name>
    <name evidence="3" type="ORF">Phum_PHUM268630</name>
</gene>
<dbReference type="RefSeq" id="XP_002426698.1">
    <property type="nucleotide sequence ID" value="XM_002426653.1"/>
</dbReference>
<dbReference type="VEuPathDB" id="VectorBase:PHUM268630"/>
<reference evidence="4" key="3">
    <citation type="submission" date="2020-05" db="UniProtKB">
        <authorList>
            <consortium name="EnsemblMetazoa"/>
        </authorList>
    </citation>
    <scope>IDENTIFICATION</scope>
    <source>
        <strain evidence="4">USDA</strain>
    </source>
</reference>
<evidence type="ECO:0000313" key="3">
    <source>
        <dbReference type="EMBL" id="EEB13960.1"/>
    </source>
</evidence>
<dbReference type="EMBL" id="AAZO01003105">
    <property type="status" value="NOT_ANNOTATED_CDS"/>
    <property type="molecule type" value="Genomic_DNA"/>
</dbReference>
<dbReference type="Gene3D" id="3.10.110.10">
    <property type="entry name" value="Ubiquitin Conjugating Enzyme"/>
    <property type="match status" value="1"/>
</dbReference>
<dbReference type="InterPro" id="IPR050113">
    <property type="entry name" value="Ub_conjugating_enzyme"/>
</dbReference>
<accession>E0VKQ4</accession>
<dbReference type="InterPro" id="IPR016135">
    <property type="entry name" value="UBQ-conjugating_enzyme/RWD"/>
</dbReference>
<dbReference type="KEGG" id="phu:Phum_PHUM268630"/>
<keyword evidence="1" id="KW-0472">Membrane</keyword>